<name>A0A388KIZ1_CHABU</name>
<dbReference type="SMART" id="SM00028">
    <property type="entry name" value="TPR"/>
    <property type="match status" value="3"/>
</dbReference>
<accession>A0A388KIZ1</accession>
<organism evidence="6 7">
    <name type="scientific">Chara braunii</name>
    <name type="common">Braun's stonewort</name>
    <dbReference type="NCBI Taxonomy" id="69332"/>
    <lineage>
        <taxon>Eukaryota</taxon>
        <taxon>Viridiplantae</taxon>
        <taxon>Streptophyta</taxon>
        <taxon>Charophyceae</taxon>
        <taxon>Charales</taxon>
        <taxon>Characeae</taxon>
        <taxon>Chara</taxon>
    </lineage>
</organism>
<dbReference type="InterPro" id="IPR051453">
    <property type="entry name" value="MBL_Glyoxalase_II"/>
</dbReference>
<dbReference type="PANTHER" id="PTHR46233">
    <property type="entry name" value="HYDROXYACYLGLUTATHIONE HYDROLASE GLOC"/>
    <property type="match status" value="1"/>
</dbReference>
<evidence type="ECO:0000313" key="7">
    <source>
        <dbReference type="Proteomes" id="UP000265515"/>
    </source>
</evidence>
<dbReference type="SMART" id="SM00849">
    <property type="entry name" value="Lactamase_B"/>
    <property type="match status" value="1"/>
</dbReference>
<evidence type="ECO:0000259" key="5">
    <source>
        <dbReference type="SMART" id="SM00849"/>
    </source>
</evidence>
<dbReference type="SUPFAM" id="SSF48452">
    <property type="entry name" value="TPR-like"/>
    <property type="match status" value="1"/>
</dbReference>
<dbReference type="Gene3D" id="1.25.40.10">
    <property type="entry name" value="Tetratricopeptide repeat domain"/>
    <property type="match status" value="1"/>
</dbReference>
<keyword evidence="3" id="KW-0378">Hydrolase</keyword>
<dbReference type="AlphaFoldDB" id="A0A388KIZ1"/>
<evidence type="ECO:0000313" key="6">
    <source>
        <dbReference type="EMBL" id="GBG69996.1"/>
    </source>
</evidence>
<dbReference type="Pfam" id="PF00753">
    <property type="entry name" value="Lactamase_B"/>
    <property type="match status" value="1"/>
</dbReference>
<dbReference type="GO" id="GO:0016787">
    <property type="term" value="F:hydrolase activity"/>
    <property type="evidence" value="ECO:0007669"/>
    <property type="project" value="UniProtKB-KW"/>
</dbReference>
<dbReference type="GO" id="GO:0046872">
    <property type="term" value="F:metal ion binding"/>
    <property type="evidence" value="ECO:0007669"/>
    <property type="project" value="UniProtKB-KW"/>
</dbReference>
<dbReference type="Gene3D" id="3.60.15.10">
    <property type="entry name" value="Ribonuclease Z/Hydroxyacylglutathione hydrolase-like"/>
    <property type="match status" value="1"/>
</dbReference>
<keyword evidence="2" id="KW-0479">Metal-binding</keyword>
<gene>
    <name evidence="6" type="ORF">CBR_g4823</name>
</gene>
<dbReference type="InterPro" id="IPR011990">
    <property type="entry name" value="TPR-like_helical_dom_sf"/>
</dbReference>
<dbReference type="PANTHER" id="PTHR46233:SF3">
    <property type="entry name" value="HYDROXYACYLGLUTATHIONE HYDROLASE GLOC"/>
    <property type="match status" value="1"/>
</dbReference>
<evidence type="ECO:0000256" key="3">
    <source>
        <dbReference type="ARBA" id="ARBA00022801"/>
    </source>
</evidence>
<dbReference type="Gramene" id="GBG69996">
    <property type="protein sequence ID" value="GBG69996"/>
    <property type="gene ID" value="CBR_g4823"/>
</dbReference>
<keyword evidence="7" id="KW-1185">Reference proteome</keyword>
<dbReference type="EMBL" id="BFEA01000123">
    <property type="protein sequence ID" value="GBG69996.1"/>
    <property type="molecule type" value="Genomic_DNA"/>
</dbReference>
<comment type="caution">
    <text evidence="6">The sequence shown here is derived from an EMBL/GenBank/DDBJ whole genome shotgun (WGS) entry which is preliminary data.</text>
</comment>
<feature type="domain" description="Metallo-beta-lactamase" evidence="5">
    <location>
        <begin position="167"/>
        <end position="357"/>
    </location>
</feature>
<dbReference type="InterPro" id="IPR001279">
    <property type="entry name" value="Metallo-B-lactamas"/>
</dbReference>
<dbReference type="InterPro" id="IPR019734">
    <property type="entry name" value="TPR_rpt"/>
</dbReference>
<sequence>MDEVENLKVAGNTAFKRGRFEMAADFYLRAIEIVEEGNEADLAPLRSNLSFALLKLDQPQEALVEADKCIDLKESWSKGHFRKAEALFALKNYAGAELSYQRALELLMHVVTGGQAPNDDFLRKRLSLIEEAKSGFYFRQLVPGRDFAVSSSSFIENQIFVSAQQMRNLVYAVGDARTRECFIIDAAWDVKGIRRFLASENMKLVGAIVTHYHFDHTGGPPPAPFDVLGIHLPGAKELAMQDEIPIYVNKHDAEILVTKNKVPATSIIELEDNSELYVGEIKLKFLHTPGHTPGSQCILLENIPGCLNDKILITGDTLFKGTCGRLDLPDCDVKAMYNSLQKVLAKMGDDVRVFPGHDYGGARTTIACERQRGYLKTLSEDEWMHMHCPPEKRAA</sequence>
<comment type="cofactor">
    <cofactor evidence="1">
        <name>Zn(2+)</name>
        <dbReference type="ChEBI" id="CHEBI:29105"/>
    </cofactor>
</comment>
<dbReference type="SUPFAM" id="SSF56281">
    <property type="entry name" value="Metallo-hydrolase/oxidoreductase"/>
    <property type="match status" value="1"/>
</dbReference>
<evidence type="ECO:0000256" key="1">
    <source>
        <dbReference type="ARBA" id="ARBA00001947"/>
    </source>
</evidence>
<keyword evidence="4" id="KW-0862">Zinc</keyword>
<dbReference type="InterPro" id="IPR036866">
    <property type="entry name" value="RibonucZ/Hydroxyglut_hydro"/>
</dbReference>
<proteinExistence type="predicted"/>
<dbReference type="CDD" id="cd16275">
    <property type="entry name" value="BaeB-like_MBL-fold"/>
    <property type="match status" value="1"/>
</dbReference>
<reference evidence="6 7" key="1">
    <citation type="journal article" date="2018" name="Cell">
        <title>The Chara Genome: Secondary Complexity and Implications for Plant Terrestrialization.</title>
        <authorList>
            <person name="Nishiyama T."/>
            <person name="Sakayama H."/>
            <person name="Vries J.D."/>
            <person name="Buschmann H."/>
            <person name="Saint-Marcoux D."/>
            <person name="Ullrich K.K."/>
            <person name="Haas F.B."/>
            <person name="Vanderstraeten L."/>
            <person name="Becker D."/>
            <person name="Lang D."/>
            <person name="Vosolsobe S."/>
            <person name="Rombauts S."/>
            <person name="Wilhelmsson P.K.I."/>
            <person name="Janitza P."/>
            <person name="Kern R."/>
            <person name="Heyl A."/>
            <person name="Rumpler F."/>
            <person name="Villalobos L.I.A.C."/>
            <person name="Clay J.M."/>
            <person name="Skokan R."/>
            <person name="Toyoda A."/>
            <person name="Suzuki Y."/>
            <person name="Kagoshima H."/>
            <person name="Schijlen E."/>
            <person name="Tajeshwar N."/>
            <person name="Catarino B."/>
            <person name="Hetherington A.J."/>
            <person name="Saltykova A."/>
            <person name="Bonnot C."/>
            <person name="Breuninger H."/>
            <person name="Symeonidi A."/>
            <person name="Radhakrishnan G.V."/>
            <person name="Van Nieuwerburgh F."/>
            <person name="Deforce D."/>
            <person name="Chang C."/>
            <person name="Karol K.G."/>
            <person name="Hedrich R."/>
            <person name="Ulvskov P."/>
            <person name="Glockner G."/>
            <person name="Delwiche C.F."/>
            <person name="Petrasek J."/>
            <person name="Van de Peer Y."/>
            <person name="Friml J."/>
            <person name="Beilby M."/>
            <person name="Dolan L."/>
            <person name="Kohara Y."/>
            <person name="Sugano S."/>
            <person name="Fujiyama A."/>
            <person name="Delaux P.-M."/>
            <person name="Quint M."/>
            <person name="TheiBen G."/>
            <person name="Hagemann M."/>
            <person name="Harholt J."/>
            <person name="Dunand C."/>
            <person name="Zachgo S."/>
            <person name="Langdale J."/>
            <person name="Maumus F."/>
            <person name="Straeten D.V.D."/>
            <person name="Gould S.B."/>
            <person name="Rensing S.A."/>
        </authorList>
    </citation>
    <scope>NUCLEOTIDE SEQUENCE [LARGE SCALE GENOMIC DNA]</scope>
    <source>
        <strain evidence="6 7">S276</strain>
    </source>
</reference>
<evidence type="ECO:0000256" key="4">
    <source>
        <dbReference type="ARBA" id="ARBA00022833"/>
    </source>
</evidence>
<evidence type="ECO:0000256" key="2">
    <source>
        <dbReference type="ARBA" id="ARBA00022723"/>
    </source>
</evidence>
<dbReference type="Proteomes" id="UP000265515">
    <property type="component" value="Unassembled WGS sequence"/>
</dbReference>
<protein>
    <recommendedName>
        <fullName evidence="5">Metallo-beta-lactamase domain-containing protein</fullName>
    </recommendedName>
</protein>
<dbReference type="OrthoDB" id="449487at2759"/>